<dbReference type="GO" id="GO:0008757">
    <property type="term" value="F:S-adenosylmethionine-dependent methyltransferase activity"/>
    <property type="evidence" value="ECO:0000318"/>
    <property type="project" value="GO_Central"/>
</dbReference>
<sequence length="262" mass="29201">MESGVGIGSYARNSAFQSSDFPLVVPAIRNAIAMHCKSISSSTAGSVIHFVSSAALHWVSKIPDAVLDGESVCWNGGNISPDKAKPEVAQAYQQQAHENLCNFLKFRAEEIVPGGLLCMLMNARRRFQTENTSADVVNWFTAAWSSWSPREPETLSTCAASIEQTMKSLRQSRKLVLVDPPKPAYGEARSRAAAARWEENTRSEAMFLKSVSSQLVEKHLSHNDFLVEESHKRLERRLLTQEKSLFSRHLPMHFSARLLEQA</sequence>
<dbReference type="Gramene" id="EFJ34017">
    <property type="protein sequence ID" value="EFJ34017"/>
    <property type="gene ID" value="SELMODRAFT_406384"/>
</dbReference>
<dbReference type="InterPro" id="IPR029063">
    <property type="entry name" value="SAM-dependent_MTases_sf"/>
</dbReference>
<evidence type="ECO:0000313" key="2">
    <source>
        <dbReference type="Proteomes" id="UP000001514"/>
    </source>
</evidence>
<keyword evidence="2" id="KW-1185">Reference proteome</keyword>
<dbReference type="InParanoid" id="D8R269"/>
<reference evidence="1 2" key="1">
    <citation type="journal article" date="2011" name="Science">
        <title>The Selaginella genome identifies genetic changes associated with the evolution of vascular plants.</title>
        <authorList>
            <person name="Banks J.A."/>
            <person name="Nishiyama T."/>
            <person name="Hasebe M."/>
            <person name="Bowman J.L."/>
            <person name="Gribskov M."/>
            <person name="dePamphilis C."/>
            <person name="Albert V.A."/>
            <person name="Aono N."/>
            <person name="Aoyama T."/>
            <person name="Ambrose B.A."/>
            <person name="Ashton N.W."/>
            <person name="Axtell M.J."/>
            <person name="Barker E."/>
            <person name="Barker M.S."/>
            <person name="Bennetzen J.L."/>
            <person name="Bonawitz N.D."/>
            <person name="Chapple C."/>
            <person name="Cheng C."/>
            <person name="Correa L.G."/>
            <person name="Dacre M."/>
            <person name="DeBarry J."/>
            <person name="Dreyer I."/>
            <person name="Elias M."/>
            <person name="Engstrom E.M."/>
            <person name="Estelle M."/>
            <person name="Feng L."/>
            <person name="Finet C."/>
            <person name="Floyd S.K."/>
            <person name="Frommer W.B."/>
            <person name="Fujita T."/>
            <person name="Gramzow L."/>
            <person name="Gutensohn M."/>
            <person name="Harholt J."/>
            <person name="Hattori M."/>
            <person name="Heyl A."/>
            <person name="Hirai T."/>
            <person name="Hiwatashi Y."/>
            <person name="Ishikawa M."/>
            <person name="Iwata M."/>
            <person name="Karol K.G."/>
            <person name="Koehler B."/>
            <person name="Kolukisaoglu U."/>
            <person name="Kubo M."/>
            <person name="Kurata T."/>
            <person name="Lalonde S."/>
            <person name="Li K."/>
            <person name="Li Y."/>
            <person name="Litt A."/>
            <person name="Lyons E."/>
            <person name="Manning G."/>
            <person name="Maruyama T."/>
            <person name="Michael T.P."/>
            <person name="Mikami K."/>
            <person name="Miyazaki S."/>
            <person name="Morinaga S."/>
            <person name="Murata T."/>
            <person name="Mueller-Roeber B."/>
            <person name="Nelson D.R."/>
            <person name="Obara M."/>
            <person name="Oguri Y."/>
            <person name="Olmstead R.G."/>
            <person name="Onodera N."/>
            <person name="Petersen B.L."/>
            <person name="Pils B."/>
            <person name="Prigge M."/>
            <person name="Rensing S.A."/>
            <person name="Riano-Pachon D.M."/>
            <person name="Roberts A.W."/>
            <person name="Sato Y."/>
            <person name="Scheller H.V."/>
            <person name="Schulz B."/>
            <person name="Schulz C."/>
            <person name="Shakirov E.V."/>
            <person name="Shibagaki N."/>
            <person name="Shinohara N."/>
            <person name="Shippen D.E."/>
            <person name="Soerensen I."/>
            <person name="Sotooka R."/>
            <person name="Sugimoto N."/>
            <person name="Sugita M."/>
            <person name="Sumikawa N."/>
            <person name="Tanurdzic M."/>
            <person name="Theissen G."/>
            <person name="Ulvskov P."/>
            <person name="Wakazuki S."/>
            <person name="Weng J.K."/>
            <person name="Willats W.W."/>
            <person name="Wipf D."/>
            <person name="Wolf P.G."/>
            <person name="Yang L."/>
            <person name="Zimmer A.D."/>
            <person name="Zhu Q."/>
            <person name="Mitros T."/>
            <person name="Hellsten U."/>
            <person name="Loque D."/>
            <person name="Otillar R."/>
            <person name="Salamov A."/>
            <person name="Schmutz J."/>
            <person name="Shapiro H."/>
            <person name="Lindquist E."/>
            <person name="Lucas S."/>
            <person name="Rokhsar D."/>
            <person name="Grigoriev I.V."/>
        </authorList>
    </citation>
    <scope>NUCLEOTIDE SEQUENCE [LARGE SCALE GENOMIC DNA]</scope>
</reference>
<accession>D8R269</accession>
<organism evidence="2">
    <name type="scientific">Selaginella moellendorffii</name>
    <name type="common">Spikemoss</name>
    <dbReference type="NCBI Taxonomy" id="88036"/>
    <lineage>
        <taxon>Eukaryota</taxon>
        <taxon>Viridiplantae</taxon>
        <taxon>Streptophyta</taxon>
        <taxon>Embryophyta</taxon>
        <taxon>Tracheophyta</taxon>
        <taxon>Lycopodiopsida</taxon>
        <taxon>Selaginellales</taxon>
        <taxon>Selaginellaceae</taxon>
        <taxon>Selaginella</taxon>
    </lineage>
</organism>
<dbReference type="SUPFAM" id="SSF53335">
    <property type="entry name" value="S-adenosyl-L-methionine-dependent methyltransferases"/>
    <property type="match status" value="1"/>
</dbReference>
<protein>
    <submittedName>
        <fullName evidence="1">Uncharacterized protein</fullName>
    </submittedName>
</protein>
<dbReference type="AlphaFoldDB" id="D8R269"/>
<name>D8R269_SELML</name>
<dbReference type="InterPro" id="IPR005299">
    <property type="entry name" value="MeTrfase_7"/>
</dbReference>
<dbReference type="GO" id="GO:0032259">
    <property type="term" value="P:methylation"/>
    <property type="evidence" value="ECO:0000318"/>
    <property type="project" value="GO_Central"/>
</dbReference>
<dbReference type="Proteomes" id="UP000001514">
    <property type="component" value="Unassembled WGS sequence"/>
</dbReference>
<dbReference type="Pfam" id="PF03492">
    <property type="entry name" value="Methyltransf_7"/>
    <property type="match status" value="1"/>
</dbReference>
<proteinExistence type="predicted"/>
<dbReference type="Gene3D" id="3.40.50.150">
    <property type="entry name" value="Vaccinia Virus protein VP39"/>
    <property type="match status" value="1"/>
</dbReference>
<dbReference type="KEGG" id="smo:SELMODRAFT_406384"/>
<dbReference type="HOGENOM" id="CLU_1063187_0_0_1"/>
<evidence type="ECO:0000313" key="1">
    <source>
        <dbReference type="EMBL" id="EFJ34017.1"/>
    </source>
</evidence>
<dbReference type="EMBL" id="GL377570">
    <property type="protein sequence ID" value="EFJ34017.1"/>
    <property type="molecule type" value="Genomic_DNA"/>
</dbReference>
<gene>
    <name evidence="1" type="ORF">SELMODRAFT_406384</name>
</gene>
<dbReference type="PANTHER" id="PTHR31009">
    <property type="entry name" value="S-ADENOSYL-L-METHIONINE:CARBOXYL METHYLTRANSFERASE FAMILY PROTEIN"/>
    <property type="match status" value="1"/>
</dbReference>